<name>A0A8H5GLR3_9AGAR</name>
<feature type="compositionally biased region" description="Polar residues" evidence="1">
    <location>
        <begin position="554"/>
        <end position="563"/>
    </location>
</feature>
<organism evidence="2 3">
    <name type="scientific">Tetrapyrgos nigripes</name>
    <dbReference type="NCBI Taxonomy" id="182062"/>
    <lineage>
        <taxon>Eukaryota</taxon>
        <taxon>Fungi</taxon>
        <taxon>Dikarya</taxon>
        <taxon>Basidiomycota</taxon>
        <taxon>Agaricomycotina</taxon>
        <taxon>Agaricomycetes</taxon>
        <taxon>Agaricomycetidae</taxon>
        <taxon>Agaricales</taxon>
        <taxon>Marasmiineae</taxon>
        <taxon>Marasmiaceae</taxon>
        <taxon>Tetrapyrgos</taxon>
    </lineage>
</organism>
<feature type="region of interest" description="Disordered" evidence="1">
    <location>
        <begin position="1"/>
        <end position="153"/>
    </location>
</feature>
<reference evidence="2 3" key="1">
    <citation type="journal article" date="2020" name="ISME J.">
        <title>Uncovering the hidden diversity of litter-decomposition mechanisms in mushroom-forming fungi.</title>
        <authorList>
            <person name="Floudas D."/>
            <person name="Bentzer J."/>
            <person name="Ahren D."/>
            <person name="Johansson T."/>
            <person name="Persson P."/>
            <person name="Tunlid A."/>
        </authorList>
    </citation>
    <scope>NUCLEOTIDE SEQUENCE [LARGE SCALE GENOMIC DNA]</scope>
    <source>
        <strain evidence="2 3">CBS 291.85</strain>
    </source>
</reference>
<feature type="region of interest" description="Disordered" evidence="1">
    <location>
        <begin position="337"/>
        <end position="361"/>
    </location>
</feature>
<dbReference type="Proteomes" id="UP000559256">
    <property type="component" value="Unassembled WGS sequence"/>
</dbReference>
<evidence type="ECO:0008006" key="4">
    <source>
        <dbReference type="Google" id="ProtNLM"/>
    </source>
</evidence>
<sequence length="563" mass="59775">MDNPQYYQPLSHALDPSRSTSYTSTARTYGSEHTARPSTSTHRPEHNDPEDSDQDEGIVEEQLARNDTGSDPASPQPKTARQVCVPENHSPQSVLPPTQQEPEKRRPGRPRGSKNRRGRPPSAVPITPTLSKSTYDPPSQLASGSGSNPPLLPEVNAQNQGYYEFQWRVLNLCAEFYGAAEQLLKATSPLVIAQCYQAVPGNKLDPLVMLTEAKTNCDTLLANPSKLITNPPPSMYTTATTAHTPAQPSQPAVTATTSSSSPSSKSPTVISQPQSFVVSMGAPMHYPVYPGAYPATSFYQYPYGQPYYAPAPIASTTTTSTAPQTSTAAIPVASTPTMTTTATSTPAVTATASSGNQGAWSEEEVNRLRKLSADARAAGHTGDAEWTWVVNQWGVGRTRRQILAKAQTLGLKESTSRGVKRRRENDGNDDAPASATSGSNAPTPSLTAATVPVNPHLNTTTPSPGQSQAGNTPVASPSIQNLSRPATTKPPSSVSITPAPISAVNTMPWPMPTVAANTVSPVLGSANTADQRTTSFYRPRPTASDTTHKFVYQNGRTSTDSGK</sequence>
<feature type="compositionally biased region" description="Low complexity" evidence="1">
    <location>
        <begin position="337"/>
        <end position="354"/>
    </location>
</feature>
<accession>A0A8H5GLR3</accession>
<feature type="compositionally biased region" description="Polar residues" evidence="1">
    <location>
        <begin position="89"/>
        <end position="100"/>
    </location>
</feature>
<dbReference type="EMBL" id="JAACJM010000020">
    <property type="protein sequence ID" value="KAF5367064.1"/>
    <property type="molecule type" value="Genomic_DNA"/>
</dbReference>
<proteinExistence type="predicted"/>
<feature type="compositionally biased region" description="Low complexity" evidence="1">
    <location>
        <begin position="237"/>
        <end position="269"/>
    </location>
</feature>
<dbReference type="OrthoDB" id="2348945at2759"/>
<feature type="compositionally biased region" description="Low complexity" evidence="1">
    <location>
        <begin position="17"/>
        <end position="29"/>
    </location>
</feature>
<feature type="compositionally biased region" description="Polar residues" evidence="1">
    <location>
        <begin position="128"/>
        <end position="148"/>
    </location>
</feature>
<gene>
    <name evidence="2" type="ORF">D9758_003938</name>
</gene>
<comment type="caution">
    <text evidence="2">The sequence shown here is derived from an EMBL/GenBank/DDBJ whole genome shotgun (WGS) entry which is preliminary data.</text>
</comment>
<dbReference type="AlphaFoldDB" id="A0A8H5GLR3"/>
<feature type="region of interest" description="Disordered" evidence="1">
    <location>
        <begin position="228"/>
        <end position="269"/>
    </location>
</feature>
<protein>
    <recommendedName>
        <fullName evidence="4">Myb-like domain-containing protein</fullName>
    </recommendedName>
</protein>
<evidence type="ECO:0000256" key="1">
    <source>
        <dbReference type="SAM" id="MobiDB-lite"/>
    </source>
</evidence>
<feature type="compositionally biased region" description="Basic residues" evidence="1">
    <location>
        <begin position="106"/>
        <end position="119"/>
    </location>
</feature>
<feature type="compositionally biased region" description="Polar residues" evidence="1">
    <location>
        <begin position="65"/>
        <end position="79"/>
    </location>
</feature>
<evidence type="ECO:0000313" key="3">
    <source>
        <dbReference type="Proteomes" id="UP000559256"/>
    </source>
</evidence>
<evidence type="ECO:0000313" key="2">
    <source>
        <dbReference type="EMBL" id="KAF5367064.1"/>
    </source>
</evidence>
<feature type="region of interest" description="Disordered" evidence="1">
    <location>
        <begin position="530"/>
        <end position="563"/>
    </location>
</feature>
<keyword evidence="3" id="KW-1185">Reference proteome</keyword>
<feature type="compositionally biased region" description="Polar residues" evidence="1">
    <location>
        <begin position="434"/>
        <end position="448"/>
    </location>
</feature>
<feature type="region of interest" description="Disordered" evidence="1">
    <location>
        <begin position="410"/>
        <end position="494"/>
    </location>
</feature>
<feature type="compositionally biased region" description="Acidic residues" evidence="1">
    <location>
        <begin position="50"/>
        <end position="59"/>
    </location>
</feature>
<feature type="compositionally biased region" description="Polar residues" evidence="1">
    <location>
        <begin position="456"/>
        <end position="494"/>
    </location>
</feature>